<dbReference type="InterPro" id="IPR042116">
    <property type="entry name" value="TypA/BipA_C"/>
</dbReference>
<gene>
    <name evidence="2" type="ORF">METZ01_LOCUS341232</name>
</gene>
<feature type="domain" description="TypA/BipA C-terminal" evidence="1">
    <location>
        <begin position="1"/>
        <end position="88"/>
    </location>
</feature>
<evidence type="ECO:0000313" key="2">
    <source>
        <dbReference type="EMBL" id="SVC88378.1"/>
    </source>
</evidence>
<evidence type="ECO:0000259" key="1">
    <source>
        <dbReference type="Pfam" id="PF21018"/>
    </source>
</evidence>
<dbReference type="EMBL" id="UINC01116554">
    <property type="protein sequence ID" value="SVC88378.1"/>
    <property type="molecule type" value="Genomic_DNA"/>
</dbReference>
<dbReference type="InterPro" id="IPR048876">
    <property type="entry name" value="BipA_C"/>
</dbReference>
<sequence>ERAKMLVRPGDPVYCGMIVGENSRPGDMDVNVCKEKKLTNMRTTSSDENIKLEPPRELTLELAIEFIAEDELIEVVPGAIRLRKRHLDPIVRRKKAKTKVSI</sequence>
<accession>A0A382QU02</accession>
<name>A0A382QU02_9ZZZZ</name>
<reference evidence="2" key="1">
    <citation type="submission" date="2018-05" db="EMBL/GenBank/DDBJ databases">
        <authorList>
            <person name="Lanie J.A."/>
            <person name="Ng W.-L."/>
            <person name="Kazmierczak K.M."/>
            <person name="Andrzejewski T.M."/>
            <person name="Davidsen T.M."/>
            <person name="Wayne K.J."/>
            <person name="Tettelin H."/>
            <person name="Glass J.I."/>
            <person name="Rusch D."/>
            <person name="Podicherti R."/>
            <person name="Tsui H.-C.T."/>
            <person name="Winkler M.E."/>
        </authorList>
    </citation>
    <scope>NUCLEOTIDE SEQUENCE</scope>
</reference>
<organism evidence="2">
    <name type="scientific">marine metagenome</name>
    <dbReference type="NCBI Taxonomy" id="408172"/>
    <lineage>
        <taxon>unclassified sequences</taxon>
        <taxon>metagenomes</taxon>
        <taxon>ecological metagenomes</taxon>
    </lineage>
</organism>
<dbReference type="Pfam" id="PF21018">
    <property type="entry name" value="BipA_C"/>
    <property type="match status" value="1"/>
</dbReference>
<dbReference type="Gene3D" id="2.40.50.250">
    <property type="entry name" value="bipa protein"/>
    <property type="match status" value="1"/>
</dbReference>
<protein>
    <recommendedName>
        <fullName evidence="1">TypA/BipA C-terminal domain-containing protein</fullName>
    </recommendedName>
</protein>
<dbReference type="AlphaFoldDB" id="A0A382QU02"/>
<feature type="non-terminal residue" evidence="2">
    <location>
        <position position="1"/>
    </location>
</feature>
<proteinExistence type="predicted"/>